<proteinExistence type="predicted"/>
<evidence type="ECO:0000313" key="3">
    <source>
        <dbReference type="Proteomes" id="UP000185687"/>
    </source>
</evidence>
<dbReference type="Proteomes" id="UP000185687">
    <property type="component" value="Unassembled WGS sequence"/>
</dbReference>
<sequence>MFQPRPAETGSFPFPVRVQHDRPANEFRLVADIYPTQNDDLTVHVGTNRVRLAVASGDAVFERTIAPLPSRRVFGDDHRGAYNNGVLTLTLETRVGIR</sequence>
<protein>
    <recommendedName>
        <fullName evidence="5">Hsp20/alpha crystallin family protein</fullName>
    </recommendedName>
</protein>
<dbReference type="OrthoDB" id="201407at2157"/>
<dbReference type="AlphaFoldDB" id="A0A1N7AB42"/>
<accession>A0A1N7AB42</accession>
<evidence type="ECO:0000313" key="4">
    <source>
        <dbReference type="Proteomes" id="UP000187321"/>
    </source>
</evidence>
<reference evidence="2 3" key="2">
    <citation type="submission" date="2017-01" db="EMBL/GenBank/DDBJ databases">
        <authorList>
            <person name="Mah S.A."/>
            <person name="Swanson W.J."/>
            <person name="Moy G.W."/>
            <person name="Vacquier V.D."/>
        </authorList>
    </citation>
    <scope>NUCLEOTIDE SEQUENCE [LARGE SCALE GENOMIC DNA]</scope>
    <source>
        <strain evidence="2 3">CGMCC 1.8909</strain>
    </source>
</reference>
<evidence type="ECO:0000313" key="1">
    <source>
        <dbReference type="EMBL" id="APX98046.1"/>
    </source>
</evidence>
<dbReference type="GeneID" id="30957534"/>
<dbReference type="EMBL" id="CP019327">
    <property type="protein sequence ID" value="APX98046.1"/>
    <property type="molecule type" value="Genomic_DNA"/>
</dbReference>
<dbReference type="KEGG" id="hda:BB347_16285"/>
<gene>
    <name evidence="1" type="ORF">BB347_16285</name>
    <name evidence="2" type="ORF">SAMN05421809_1102</name>
</gene>
<dbReference type="STRING" id="588898.BB347_16285"/>
<dbReference type="EMBL" id="FTNP01000001">
    <property type="protein sequence ID" value="SIR36380.1"/>
    <property type="molecule type" value="Genomic_DNA"/>
</dbReference>
<name>A0A1N7AB42_9EURY</name>
<organism evidence="2 3">
    <name type="scientific">Natronorubrum daqingense</name>
    <dbReference type="NCBI Taxonomy" id="588898"/>
    <lineage>
        <taxon>Archaea</taxon>
        <taxon>Methanobacteriati</taxon>
        <taxon>Methanobacteriota</taxon>
        <taxon>Stenosarchaea group</taxon>
        <taxon>Halobacteria</taxon>
        <taxon>Halobacteriales</taxon>
        <taxon>Natrialbaceae</taxon>
        <taxon>Natronorubrum</taxon>
    </lineage>
</organism>
<keyword evidence="3" id="KW-1185">Reference proteome</keyword>
<reference evidence="1 4" key="1">
    <citation type="submission" date="2017-01" db="EMBL/GenBank/DDBJ databases">
        <title>Complete genome sequence of Haloterrigena daqingensis type strain (JX313T).</title>
        <authorList>
            <person name="Shuang W."/>
        </authorList>
    </citation>
    <scope>NUCLEOTIDE SEQUENCE [LARGE SCALE GENOMIC DNA]</scope>
    <source>
        <strain evidence="1 4">JX313</strain>
    </source>
</reference>
<dbReference type="Proteomes" id="UP000187321">
    <property type="component" value="Chromosome"/>
</dbReference>
<evidence type="ECO:0000313" key="2">
    <source>
        <dbReference type="EMBL" id="SIR36380.1"/>
    </source>
</evidence>
<dbReference type="RefSeq" id="WP_076579798.1">
    <property type="nucleotide sequence ID" value="NZ_CP019327.1"/>
</dbReference>
<evidence type="ECO:0008006" key="5">
    <source>
        <dbReference type="Google" id="ProtNLM"/>
    </source>
</evidence>